<feature type="domain" description="Alginate lyase 2" evidence="1">
    <location>
        <begin position="56"/>
        <end position="263"/>
    </location>
</feature>
<dbReference type="InterPro" id="IPR014895">
    <property type="entry name" value="Alginate_lyase_2"/>
</dbReference>
<keyword evidence="2" id="KW-0456">Lyase</keyword>
<evidence type="ECO:0000313" key="2">
    <source>
        <dbReference type="EMBL" id="TQM10231.1"/>
    </source>
</evidence>
<dbReference type="InterPro" id="IPR013320">
    <property type="entry name" value="ConA-like_dom_sf"/>
</dbReference>
<dbReference type="Proteomes" id="UP000315677">
    <property type="component" value="Unassembled WGS sequence"/>
</dbReference>
<dbReference type="AlphaFoldDB" id="A0A543DLN5"/>
<dbReference type="GO" id="GO:0016829">
    <property type="term" value="F:lyase activity"/>
    <property type="evidence" value="ECO:0007669"/>
    <property type="project" value="UniProtKB-KW"/>
</dbReference>
<dbReference type="EMBL" id="VFPA01000003">
    <property type="protein sequence ID" value="TQM10231.1"/>
    <property type="molecule type" value="Genomic_DNA"/>
</dbReference>
<dbReference type="SUPFAM" id="SSF49899">
    <property type="entry name" value="Concanavalin A-like lectins/glucanases"/>
    <property type="match status" value="1"/>
</dbReference>
<dbReference type="Gene3D" id="2.60.120.200">
    <property type="match status" value="1"/>
</dbReference>
<evidence type="ECO:0000259" key="1">
    <source>
        <dbReference type="Pfam" id="PF08787"/>
    </source>
</evidence>
<accession>A0A543DLN5</accession>
<evidence type="ECO:0000313" key="3">
    <source>
        <dbReference type="Proteomes" id="UP000315677"/>
    </source>
</evidence>
<organism evidence="2 3">
    <name type="scientific">Pseudonocardia kunmingensis</name>
    <dbReference type="NCBI Taxonomy" id="630975"/>
    <lineage>
        <taxon>Bacteria</taxon>
        <taxon>Bacillati</taxon>
        <taxon>Actinomycetota</taxon>
        <taxon>Actinomycetes</taxon>
        <taxon>Pseudonocardiales</taxon>
        <taxon>Pseudonocardiaceae</taxon>
        <taxon>Pseudonocardia</taxon>
    </lineage>
</organism>
<name>A0A543DLN5_9PSEU</name>
<reference evidence="2 3" key="1">
    <citation type="submission" date="2019-06" db="EMBL/GenBank/DDBJ databases">
        <title>Sequencing the genomes of 1000 actinobacteria strains.</title>
        <authorList>
            <person name="Klenk H.-P."/>
        </authorList>
    </citation>
    <scope>NUCLEOTIDE SEQUENCE [LARGE SCALE GENOMIC DNA]</scope>
    <source>
        <strain evidence="2 3">DSM 45301</strain>
    </source>
</reference>
<comment type="caution">
    <text evidence="2">The sequence shown here is derived from an EMBL/GenBank/DDBJ whole genome shotgun (WGS) entry which is preliminary data.</text>
</comment>
<sequence>MSRIPSLLVVLVTVALPPLPDPDLCIGVFGCRPGGGTILEEVLPPISDLRVPADLIDLGDWYLTLPTGEEGDPDDVYPPDLAAFDGDWFRLNETRDGVVFRANAGGVTTENSNYPRSELREMRDGELASWSNETGTHTMSLRQAVTRIPEVKPHVVTAQIHGGDDDVVLVRLEGEQLLAEYDDGDSSVVIDPAYELGTPYDLRITAADGRIEIFYDGELAARIPRSGSGWYFKTGAYVQSNPERGDDPDAVAEVVLYSLEVEHSE</sequence>
<dbReference type="RefSeq" id="WP_170231582.1">
    <property type="nucleotide sequence ID" value="NZ_VFPA01000003.1"/>
</dbReference>
<keyword evidence="3" id="KW-1185">Reference proteome</keyword>
<proteinExistence type="predicted"/>
<dbReference type="Pfam" id="PF08787">
    <property type="entry name" value="Alginate_lyase2"/>
    <property type="match status" value="1"/>
</dbReference>
<gene>
    <name evidence="2" type="ORF">FB558_6016</name>
</gene>
<protein>
    <submittedName>
        <fullName evidence="2">Alginate lyase</fullName>
    </submittedName>
</protein>